<organism evidence="7 8">
    <name type="scientific">Roseovarius azorensis</name>
    <dbReference type="NCBI Taxonomy" id="1287727"/>
    <lineage>
        <taxon>Bacteria</taxon>
        <taxon>Pseudomonadati</taxon>
        <taxon>Pseudomonadota</taxon>
        <taxon>Alphaproteobacteria</taxon>
        <taxon>Rhodobacterales</taxon>
        <taxon>Roseobacteraceae</taxon>
        <taxon>Roseovarius</taxon>
    </lineage>
</organism>
<dbReference type="InterPro" id="IPR023192">
    <property type="entry name" value="TGS-like_dom_sf"/>
</dbReference>
<dbReference type="Gene3D" id="3.40.50.300">
    <property type="entry name" value="P-loop containing nucleotide triphosphate hydrolases"/>
    <property type="match status" value="1"/>
</dbReference>
<keyword evidence="2 5" id="KW-0547">Nucleotide-binding</keyword>
<proteinExistence type="inferred from homology"/>
<protein>
    <recommendedName>
        <fullName evidence="5">Ribosome-binding ATPase YchF</fullName>
    </recommendedName>
</protein>
<evidence type="ECO:0000256" key="2">
    <source>
        <dbReference type="ARBA" id="ARBA00022741"/>
    </source>
</evidence>
<dbReference type="PANTHER" id="PTHR23305:SF18">
    <property type="entry name" value="OBG-TYPE G DOMAIN-CONTAINING PROTEIN"/>
    <property type="match status" value="1"/>
</dbReference>
<evidence type="ECO:0000256" key="3">
    <source>
        <dbReference type="ARBA" id="ARBA00022840"/>
    </source>
</evidence>
<dbReference type="SUPFAM" id="SSF81271">
    <property type="entry name" value="TGS-like"/>
    <property type="match status" value="1"/>
</dbReference>
<evidence type="ECO:0000256" key="5">
    <source>
        <dbReference type="HAMAP-Rule" id="MF_00944"/>
    </source>
</evidence>
<dbReference type="InterPro" id="IPR031167">
    <property type="entry name" value="G_OBG"/>
</dbReference>
<dbReference type="Pfam" id="PF06071">
    <property type="entry name" value="YchF-GTPase_C"/>
    <property type="match status" value="1"/>
</dbReference>
<accession>A0A1H7W276</accession>
<dbReference type="GO" id="GO:0005737">
    <property type="term" value="C:cytoplasm"/>
    <property type="evidence" value="ECO:0007669"/>
    <property type="project" value="TreeGrafter"/>
</dbReference>
<evidence type="ECO:0000313" key="7">
    <source>
        <dbReference type="EMBL" id="SEM15165.1"/>
    </source>
</evidence>
<dbReference type="GO" id="GO:0046872">
    <property type="term" value="F:metal ion binding"/>
    <property type="evidence" value="ECO:0007669"/>
    <property type="project" value="UniProtKB-KW"/>
</dbReference>
<dbReference type="EMBL" id="FOAG01000014">
    <property type="protein sequence ID" value="SEM15165.1"/>
    <property type="molecule type" value="Genomic_DNA"/>
</dbReference>
<dbReference type="InterPro" id="IPR041706">
    <property type="entry name" value="YchF_N"/>
</dbReference>
<dbReference type="Gene3D" id="3.10.20.30">
    <property type="match status" value="1"/>
</dbReference>
<keyword evidence="3 5" id="KW-0067">ATP-binding</keyword>
<dbReference type="FunFam" id="1.10.150.300:FF:000001">
    <property type="entry name" value="Ribosome-binding ATPase YchF"/>
    <property type="match status" value="1"/>
</dbReference>
<dbReference type="InterPro" id="IPR012675">
    <property type="entry name" value="Beta-grasp_dom_sf"/>
</dbReference>
<dbReference type="PIRSF" id="PIRSF006641">
    <property type="entry name" value="CHP00092"/>
    <property type="match status" value="1"/>
</dbReference>
<sequence>MGFKMGIVGLPNVGKSTLFNALTRTAAAQAANFPFCTIEPNVGEVAVPDARLDKLAAIAGSKQIIPTRMTFVDIAGLVKGASKGEGLGNQFLANIRETDAIAHVLRCFDDGDVTHVEGRVDPVADADTIETELMLADLESVEKRRATLVRKLKGGDREAAQADRLLAQAQAALEAGRPARSVEVDVEDAKAWKMLQLLTSKPILYVCNVDEVNAATGNTHSDAVAKMAAEQGAASVVISAQIEEEISKLEPDEAEMFLSEMGLEEAGLDRLIRAGYELLHLETYFTVGPKEARAWTIPAGTPAPKAAGVIHGDFERGFIRAETIAYDDFVNLGGEQKARDAGRMRAEGKGYIVRDGDVLHFLFNT</sequence>
<dbReference type="OrthoDB" id="9810373at2"/>
<dbReference type="InterPro" id="IPR006073">
    <property type="entry name" value="GTP-bd"/>
</dbReference>
<keyword evidence="1" id="KW-0479">Metal-binding</keyword>
<dbReference type="PROSITE" id="PS51710">
    <property type="entry name" value="G_OBG"/>
    <property type="match status" value="1"/>
</dbReference>
<dbReference type="STRING" id="1287727.SAMN05443999_11413"/>
<comment type="function">
    <text evidence="5">ATPase that binds to both the 70S ribosome and the 50S ribosomal subunit in a nucleotide-independent manner.</text>
</comment>
<name>A0A1H7W276_9RHOB</name>
<evidence type="ECO:0000259" key="6">
    <source>
        <dbReference type="PROSITE" id="PS51710"/>
    </source>
</evidence>
<keyword evidence="4" id="KW-0460">Magnesium</keyword>
<dbReference type="GO" id="GO:0005525">
    <property type="term" value="F:GTP binding"/>
    <property type="evidence" value="ECO:0007669"/>
    <property type="project" value="InterPro"/>
</dbReference>
<dbReference type="HAMAP" id="MF_00944">
    <property type="entry name" value="YchF_OLA1_ATPase"/>
    <property type="match status" value="1"/>
</dbReference>
<dbReference type="CDD" id="cd01900">
    <property type="entry name" value="YchF"/>
    <property type="match status" value="1"/>
</dbReference>
<dbReference type="Gene3D" id="1.10.150.300">
    <property type="entry name" value="TGS-like domain"/>
    <property type="match status" value="1"/>
</dbReference>
<feature type="domain" description="OBG-type G" evidence="6">
    <location>
        <begin position="3"/>
        <end position="258"/>
    </location>
</feature>
<dbReference type="GO" id="GO:0005524">
    <property type="term" value="F:ATP binding"/>
    <property type="evidence" value="ECO:0007669"/>
    <property type="project" value="UniProtKB-UniRule"/>
</dbReference>
<dbReference type="FunFam" id="3.10.20.30:FF:000001">
    <property type="entry name" value="Ribosome-binding ATPase YchF"/>
    <property type="match status" value="1"/>
</dbReference>
<dbReference type="SUPFAM" id="SSF52540">
    <property type="entry name" value="P-loop containing nucleoside triphosphate hydrolases"/>
    <property type="match status" value="1"/>
</dbReference>
<feature type="binding site" evidence="5">
    <location>
        <begin position="12"/>
        <end position="17"/>
    </location>
    <ligand>
        <name>ATP</name>
        <dbReference type="ChEBI" id="CHEBI:30616"/>
    </ligand>
</feature>
<dbReference type="AlphaFoldDB" id="A0A1H7W276"/>
<dbReference type="InterPro" id="IPR012676">
    <property type="entry name" value="TGS-like"/>
</dbReference>
<evidence type="ECO:0000256" key="4">
    <source>
        <dbReference type="ARBA" id="ARBA00022842"/>
    </source>
</evidence>
<evidence type="ECO:0000256" key="1">
    <source>
        <dbReference type="ARBA" id="ARBA00022723"/>
    </source>
</evidence>
<dbReference type="GO" id="GO:0043023">
    <property type="term" value="F:ribosomal large subunit binding"/>
    <property type="evidence" value="ECO:0007669"/>
    <property type="project" value="UniProtKB-UniRule"/>
</dbReference>
<dbReference type="CDD" id="cd04867">
    <property type="entry name" value="TGS_YchF_OLA1"/>
    <property type="match status" value="1"/>
</dbReference>
<dbReference type="InterPro" id="IPR027417">
    <property type="entry name" value="P-loop_NTPase"/>
</dbReference>
<dbReference type="RefSeq" id="WP_093038944.1">
    <property type="nucleotide sequence ID" value="NZ_FOAG01000014.1"/>
</dbReference>
<reference evidence="7 8" key="1">
    <citation type="submission" date="2016-10" db="EMBL/GenBank/DDBJ databases">
        <authorList>
            <person name="de Groot N.N."/>
        </authorList>
    </citation>
    <scope>NUCLEOTIDE SEQUENCE [LARGE SCALE GENOMIC DNA]</scope>
    <source>
        <strain evidence="7 8">DSM 100674</strain>
    </source>
</reference>
<dbReference type="PRINTS" id="PR00326">
    <property type="entry name" value="GTP1OBG"/>
</dbReference>
<keyword evidence="8" id="KW-1185">Reference proteome</keyword>
<dbReference type="NCBIfam" id="TIGR00092">
    <property type="entry name" value="redox-regulated ATPase YchF"/>
    <property type="match status" value="1"/>
</dbReference>
<dbReference type="InterPro" id="IPR013029">
    <property type="entry name" value="YchF_C"/>
</dbReference>
<dbReference type="Proteomes" id="UP000199582">
    <property type="component" value="Unassembled WGS sequence"/>
</dbReference>
<comment type="similarity">
    <text evidence="5">Belongs to the TRAFAC class OBG-HflX-like GTPase superfamily. OBG GTPase family. YchF/OLA1 subfamily.</text>
</comment>
<dbReference type="GO" id="GO:0016887">
    <property type="term" value="F:ATP hydrolysis activity"/>
    <property type="evidence" value="ECO:0007669"/>
    <property type="project" value="UniProtKB-UniRule"/>
</dbReference>
<gene>
    <name evidence="5" type="primary">ychF</name>
    <name evidence="7" type="ORF">SAMN05443999_11413</name>
</gene>
<dbReference type="InterPro" id="IPR004396">
    <property type="entry name" value="ATPase_YchF/OLA1"/>
</dbReference>
<dbReference type="Pfam" id="PF01926">
    <property type="entry name" value="MMR_HSR1"/>
    <property type="match status" value="1"/>
</dbReference>
<dbReference type="PANTHER" id="PTHR23305">
    <property type="entry name" value="OBG GTPASE FAMILY"/>
    <property type="match status" value="1"/>
</dbReference>
<evidence type="ECO:0000313" key="8">
    <source>
        <dbReference type="Proteomes" id="UP000199582"/>
    </source>
</evidence>